<dbReference type="EMBL" id="QTJR01000004">
    <property type="protein sequence ID" value="RDY67784.1"/>
    <property type="molecule type" value="Genomic_DNA"/>
</dbReference>
<dbReference type="AlphaFoldDB" id="A0A3D8VEE2"/>
<dbReference type="Proteomes" id="UP000256829">
    <property type="component" value="Unassembled WGS sequence"/>
</dbReference>
<evidence type="ECO:0000256" key="1">
    <source>
        <dbReference type="SAM" id="MobiDB-lite"/>
    </source>
</evidence>
<feature type="region of interest" description="Disordered" evidence="1">
    <location>
        <begin position="143"/>
        <end position="162"/>
    </location>
</feature>
<evidence type="ECO:0000313" key="2">
    <source>
        <dbReference type="EMBL" id="RDY67784.1"/>
    </source>
</evidence>
<evidence type="ECO:0000313" key="3">
    <source>
        <dbReference type="Proteomes" id="UP000256829"/>
    </source>
</evidence>
<gene>
    <name evidence="2" type="ORF">DX912_07655</name>
</gene>
<accession>A0A3D8VEE2</accession>
<reference evidence="2 3" key="1">
    <citation type="submission" date="2018-08" db="EMBL/GenBank/DDBJ databases">
        <title>Lysobacter soli KCTC 22011, whole genome shotgun sequence.</title>
        <authorList>
            <person name="Zhang X."/>
            <person name="Feng G."/>
            <person name="Zhu H."/>
        </authorList>
    </citation>
    <scope>NUCLEOTIDE SEQUENCE [LARGE SCALE GENOMIC DNA]</scope>
    <source>
        <strain evidence="2 3">KCTC 22011</strain>
    </source>
</reference>
<sequence length="162" mass="18368">MNKLLNSAHTWFLESYQQGPYGSLVIRLAEGIKGTERLPVQIGDQTLGPYFPVTVERSSRCATIVFNDVRAVLTYAEGYDAEDPKLEIEEGRFLRRVTASSFRDFAGNSLTAIDEFRGEFSEWLVWTEELVLQVFSGAPPEVRLEDRQPDDTIERGETWSAT</sequence>
<proteinExistence type="predicted"/>
<keyword evidence="3" id="KW-1185">Reference proteome</keyword>
<protein>
    <submittedName>
        <fullName evidence="2">Uncharacterized protein</fullName>
    </submittedName>
</protein>
<name>A0A3D8VEE2_9GAMM</name>
<organism evidence="2 3">
    <name type="scientific">Lysobacter soli</name>
    <dbReference type="NCBI Taxonomy" id="453783"/>
    <lineage>
        <taxon>Bacteria</taxon>
        <taxon>Pseudomonadati</taxon>
        <taxon>Pseudomonadota</taxon>
        <taxon>Gammaproteobacteria</taxon>
        <taxon>Lysobacterales</taxon>
        <taxon>Lysobacteraceae</taxon>
        <taxon>Lysobacter</taxon>
    </lineage>
</organism>
<comment type="caution">
    <text evidence="2">The sequence shown here is derived from an EMBL/GenBank/DDBJ whole genome shotgun (WGS) entry which is preliminary data.</text>
</comment>
<dbReference type="RefSeq" id="WP_115841906.1">
    <property type="nucleotide sequence ID" value="NZ_QTJR01000004.1"/>
</dbReference>